<sequence length="191" mass="20943">MSDTDPKTASPFDTLADSAERYGTLSLENYSRVRSLAEAISNGFCQYLGGRPEARCCYLVPPEGAWTPQDHQSGAFSVSGQHFLPLAPIRFGLGVRVSRNGDWMRVVLIAAANGTVMDIHIEGGKTYSFETPRNDAVMQAFFAHLVQHLVDWFDDQSRRYEHGEYGGGGGIGFDFLEREEAAKAPPAPEAP</sequence>
<name>A0A4S2HC32_9PROT</name>
<proteinExistence type="predicted"/>
<dbReference type="Proteomes" id="UP000305451">
    <property type="component" value="Unassembled WGS sequence"/>
</dbReference>
<keyword evidence="2" id="KW-1185">Reference proteome</keyword>
<reference evidence="1 2" key="1">
    <citation type="journal article" date="2013" name="Int. J. Syst. Evol. Microbiol.">
        <title>Marinicauda pacifica gen. nov., sp. nov., a prosthecate alphaproteobacterium of the family Hyphomonadaceae isolated from deep seawater.</title>
        <authorList>
            <person name="Zhang X.Y."/>
            <person name="Li G.W."/>
            <person name="Wang C.S."/>
            <person name="Zhang Y.J."/>
            <person name="Xu X.W."/>
            <person name="Li H."/>
            <person name="Liu A."/>
            <person name="Liu C."/>
            <person name="Xie B.B."/>
            <person name="Qin Q.L."/>
            <person name="Xu Z."/>
            <person name="Chen X.L."/>
            <person name="Zhou B.C."/>
            <person name="Zhang Y.Z."/>
        </authorList>
    </citation>
    <scope>NUCLEOTIDE SEQUENCE [LARGE SCALE GENOMIC DNA]</scope>
    <source>
        <strain evidence="1 2">P-1 km-3</strain>
    </source>
</reference>
<accession>A0A4S2HC32</accession>
<dbReference type="EMBL" id="SRXV01000002">
    <property type="protein sequence ID" value="TGY93238.1"/>
    <property type="molecule type" value="Genomic_DNA"/>
</dbReference>
<dbReference type="AlphaFoldDB" id="A0A4S2HC32"/>
<comment type="caution">
    <text evidence="1">The sequence shown here is derived from an EMBL/GenBank/DDBJ whole genome shotgun (WGS) entry which is preliminary data.</text>
</comment>
<dbReference type="OrthoDB" id="7630099at2"/>
<protein>
    <submittedName>
        <fullName evidence="1">Uncharacterized protein</fullName>
    </submittedName>
</protein>
<evidence type="ECO:0000313" key="1">
    <source>
        <dbReference type="EMBL" id="TGY93238.1"/>
    </source>
</evidence>
<gene>
    <name evidence="1" type="ORF">E5162_09280</name>
</gene>
<dbReference type="RefSeq" id="WP_135944957.1">
    <property type="nucleotide sequence ID" value="NZ_BMEI01000002.1"/>
</dbReference>
<evidence type="ECO:0000313" key="2">
    <source>
        <dbReference type="Proteomes" id="UP000305451"/>
    </source>
</evidence>
<organism evidence="1 2">
    <name type="scientific">Marinicauda pacifica</name>
    <dbReference type="NCBI Taxonomy" id="1133559"/>
    <lineage>
        <taxon>Bacteria</taxon>
        <taxon>Pseudomonadati</taxon>
        <taxon>Pseudomonadota</taxon>
        <taxon>Alphaproteobacteria</taxon>
        <taxon>Maricaulales</taxon>
        <taxon>Maricaulaceae</taxon>
        <taxon>Marinicauda</taxon>
    </lineage>
</organism>